<dbReference type="AlphaFoldDB" id="A0A543A967"/>
<accession>A0A543A967</accession>
<dbReference type="GO" id="GO:0004140">
    <property type="term" value="F:dephospho-CoA kinase activity"/>
    <property type="evidence" value="ECO:0007669"/>
    <property type="project" value="UniProtKB-UniRule"/>
</dbReference>
<feature type="binding site" evidence="8">
    <location>
        <begin position="10"/>
        <end position="15"/>
    </location>
    <ligand>
        <name>ATP</name>
        <dbReference type="ChEBI" id="CHEBI:30616"/>
    </ligand>
</feature>
<dbReference type="NCBIfam" id="TIGR00152">
    <property type="entry name" value="dephospho-CoA kinase"/>
    <property type="match status" value="1"/>
</dbReference>
<keyword evidence="5 8" id="KW-0418">Kinase</keyword>
<evidence type="ECO:0000256" key="2">
    <source>
        <dbReference type="ARBA" id="ARBA00022490"/>
    </source>
</evidence>
<evidence type="ECO:0000256" key="7">
    <source>
        <dbReference type="ARBA" id="ARBA00022993"/>
    </source>
</evidence>
<dbReference type="GO" id="GO:0015937">
    <property type="term" value="P:coenzyme A biosynthetic process"/>
    <property type="evidence" value="ECO:0007669"/>
    <property type="project" value="UniProtKB-UniRule"/>
</dbReference>
<evidence type="ECO:0000313" key="11">
    <source>
        <dbReference type="Proteomes" id="UP000320209"/>
    </source>
</evidence>
<dbReference type="PANTHER" id="PTHR10695:SF46">
    <property type="entry name" value="BIFUNCTIONAL COENZYME A SYNTHASE-RELATED"/>
    <property type="match status" value="1"/>
</dbReference>
<comment type="function">
    <text evidence="8">Catalyzes the phosphorylation of the 3'-hydroxyl group of dephosphocoenzyme A to form coenzyme A.</text>
</comment>
<evidence type="ECO:0000256" key="3">
    <source>
        <dbReference type="ARBA" id="ARBA00022679"/>
    </source>
</evidence>
<evidence type="ECO:0000256" key="8">
    <source>
        <dbReference type="HAMAP-Rule" id="MF_00376"/>
    </source>
</evidence>
<comment type="similarity">
    <text evidence="1 8">Belongs to the CoaE family.</text>
</comment>
<dbReference type="GO" id="GO:0005524">
    <property type="term" value="F:ATP binding"/>
    <property type="evidence" value="ECO:0007669"/>
    <property type="project" value="UniProtKB-UniRule"/>
</dbReference>
<evidence type="ECO:0000256" key="6">
    <source>
        <dbReference type="ARBA" id="ARBA00022840"/>
    </source>
</evidence>
<keyword evidence="4 8" id="KW-0547">Nucleotide-binding</keyword>
<comment type="catalytic activity">
    <reaction evidence="8">
        <text>3'-dephospho-CoA + ATP = ADP + CoA + H(+)</text>
        <dbReference type="Rhea" id="RHEA:18245"/>
        <dbReference type="ChEBI" id="CHEBI:15378"/>
        <dbReference type="ChEBI" id="CHEBI:30616"/>
        <dbReference type="ChEBI" id="CHEBI:57287"/>
        <dbReference type="ChEBI" id="CHEBI:57328"/>
        <dbReference type="ChEBI" id="CHEBI:456216"/>
        <dbReference type="EC" id="2.7.1.24"/>
    </reaction>
</comment>
<keyword evidence="2 8" id="KW-0963">Cytoplasm</keyword>
<reference evidence="10 11" key="1">
    <citation type="submission" date="2019-06" db="EMBL/GenBank/DDBJ databases">
        <title>Sequencing the genomes of 1000 actinobacteria strains.</title>
        <authorList>
            <person name="Klenk H.-P."/>
        </authorList>
    </citation>
    <scope>NUCLEOTIDE SEQUENCE [LARGE SCALE GENOMIC DNA]</scope>
    <source>
        <strain evidence="10 11">DSM 25218</strain>
    </source>
</reference>
<gene>
    <name evidence="8" type="primary">coaE</name>
    <name evidence="10" type="ORF">FB381_3050</name>
</gene>
<evidence type="ECO:0000256" key="5">
    <source>
        <dbReference type="ARBA" id="ARBA00022777"/>
    </source>
</evidence>
<dbReference type="RefSeq" id="WP_141781057.1">
    <property type="nucleotide sequence ID" value="NZ_VFOV01000001.1"/>
</dbReference>
<name>A0A543A967_9ACTN</name>
<dbReference type="InterPro" id="IPR001977">
    <property type="entry name" value="Depp_CoAkinase"/>
</dbReference>
<dbReference type="UniPathway" id="UPA00241">
    <property type="reaction ID" value="UER00356"/>
</dbReference>
<dbReference type="CDD" id="cd02022">
    <property type="entry name" value="DPCK"/>
    <property type="match status" value="1"/>
</dbReference>
<dbReference type="Gene3D" id="3.40.50.300">
    <property type="entry name" value="P-loop containing nucleotide triphosphate hydrolases"/>
    <property type="match status" value="1"/>
</dbReference>
<dbReference type="Pfam" id="PF01121">
    <property type="entry name" value="CoaE"/>
    <property type="match status" value="1"/>
</dbReference>
<dbReference type="NCBIfam" id="NF002879">
    <property type="entry name" value="PRK03333.1"/>
    <property type="match status" value="1"/>
</dbReference>
<dbReference type="OrthoDB" id="9812943at2"/>
<keyword evidence="7 8" id="KW-0173">Coenzyme A biosynthesis</keyword>
<dbReference type="PANTHER" id="PTHR10695">
    <property type="entry name" value="DEPHOSPHO-COA KINASE-RELATED"/>
    <property type="match status" value="1"/>
</dbReference>
<keyword evidence="6 8" id="KW-0067">ATP-binding</keyword>
<evidence type="ECO:0000256" key="4">
    <source>
        <dbReference type="ARBA" id="ARBA00022741"/>
    </source>
</evidence>
<dbReference type="InterPro" id="IPR027417">
    <property type="entry name" value="P-loop_NTPase"/>
</dbReference>
<comment type="caution">
    <text evidence="10">The sequence shown here is derived from an EMBL/GenBank/DDBJ whole genome shotgun (WGS) entry which is preliminary data.</text>
</comment>
<protein>
    <recommendedName>
        <fullName evidence="8 9">Dephospho-CoA kinase</fullName>
        <ecNumber evidence="8 9">2.7.1.24</ecNumber>
    </recommendedName>
    <alternativeName>
        <fullName evidence="8">Dephosphocoenzyme A kinase</fullName>
    </alternativeName>
</protein>
<keyword evidence="11" id="KW-1185">Reference proteome</keyword>
<dbReference type="SUPFAM" id="SSF52540">
    <property type="entry name" value="P-loop containing nucleoside triphosphate hydrolases"/>
    <property type="match status" value="1"/>
</dbReference>
<evidence type="ECO:0000256" key="9">
    <source>
        <dbReference type="NCBIfam" id="TIGR00152"/>
    </source>
</evidence>
<keyword evidence="3 8" id="KW-0808">Transferase</keyword>
<dbReference type="EC" id="2.7.1.24" evidence="8 9"/>
<proteinExistence type="inferred from homology"/>
<comment type="subcellular location">
    <subcellularLocation>
        <location evidence="8">Cytoplasm</location>
    </subcellularLocation>
</comment>
<organism evidence="10 11">
    <name type="scientific">Nocardioides albertanoniae</name>
    <dbReference type="NCBI Taxonomy" id="1175486"/>
    <lineage>
        <taxon>Bacteria</taxon>
        <taxon>Bacillati</taxon>
        <taxon>Actinomycetota</taxon>
        <taxon>Actinomycetes</taxon>
        <taxon>Propionibacteriales</taxon>
        <taxon>Nocardioidaceae</taxon>
        <taxon>Nocardioides</taxon>
    </lineage>
</organism>
<dbReference type="EMBL" id="VFOV01000001">
    <property type="protein sequence ID" value="TQL69148.1"/>
    <property type="molecule type" value="Genomic_DNA"/>
</dbReference>
<dbReference type="FunFam" id="3.40.50.300:FF:000991">
    <property type="entry name" value="Dephospho-CoA kinase"/>
    <property type="match status" value="1"/>
</dbReference>
<dbReference type="PROSITE" id="PS51219">
    <property type="entry name" value="DPCK"/>
    <property type="match status" value="1"/>
</dbReference>
<evidence type="ECO:0000256" key="1">
    <source>
        <dbReference type="ARBA" id="ARBA00009018"/>
    </source>
</evidence>
<dbReference type="Proteomes" id="UP000320209">
    <property type="component" value="Unassembled WGS sequence"/>
</dbReference>
<sequence length="199" mass="21111">MRVGLTGGIASGKSTVAETLVGLGAVIIDSDKIAREVVAAGTPGLAAVVEEFGDSVLTAEGELDRGKVGEIVFADEGARERLNQIVHPLVGARSAELEEAGRASGALVINDIPLLVEVGYAPFFDKVIVVDVPVETQVERAIGRGMSESEVRARIKAQASREERLAAATYVIDNTGTVDELRRRVKEIYDELRRDVAGS</sequence>
<evidence type="ECO:0000313" key="10">
    <source>
        <dbReference type="EMBL" id="TQL69148.1"/>
    </source>
</evidence>
<comment type="pathway">
    <text evidence="8">Cofactor biosynthesis; coenzyme A biosynthesis; CoA from (R)-pantothenate: step 5/5.</text>
</comment>
<dbReference type="HAMAP" id="MF_00376">
    <property type="entry name" value="Dephospho_CoA_kinase"/>
    <property type="match status" value="1"/>
</dbReference>
<dbReference type="GO" id="GO:0005737">
    <property type="term" value="C:cytoplasm"/>
    <property type="evidence" value="ECO:0007669"/>
    <property type="project" value="UniProtKB-SubCell"/>
</dbReference>